<dbReference type="Gene3D" id="3.20.20.70">
    <property type="entry name" value="Aldolase class I"/>
    <property type="match status" value="1"/>
</dbReference>
<dbReference type="CDD" id="cd00452">
    <property type="entry name" value="KDPG_aldolase"/>
    <property type="match status" value="1"/>
</dbReference>
<dbReference type="InterPro" id="IPR000887">
    <property type="entry name" value="Aldlse_KDPG_KHG"/>
</dbReference>
<keyword evidence="7" id="KW-1185">Reference proteome</keyword>
<dbReference type="EC" id="4.1.2.21" evidence="6"/>
<evidence type="ECO:0000313" key="6">
    <source>
        <dbReference type="EMBL" id="NPT55336.1"/>
    </source>
</evidence>
<name>A0A972NLW0_9BURK</name>
<evidence type="ECO:0000256" key="5">
    <source>
        <dbReference type="ARBA" id="ARBA00023277"/>
    </source>
</evidence>
<sequence length="226" mass="23492">MNKTLPDRIPLFPHAGFAAAMSTCPLIAILRGLTPEHAEPIGRALYEAGFRAIEVPLNSPDPLQSIRTLRDTLPPDVLVGAGTVLLPSQVTDVADSGGTLIVMPHSDPTVIRAAKAAGLACTPGVATPTEAFAALFNGADALKLFPADRLSPSTLRAWRTVIPTQMRIMPVGGVTPGSLKAYIEAGAGGFGLGSSLYQPGFQAELVSENANLFITCLEDALAPAAR</sequence>
<evidence type="ECO:0000256" key="2">
    <source>
        <dbReference type="ARBA" id="ARBA00006906"/>
    </source>
</evidence>
<dbReference type="AlphaFoldDB" id="A0A972NLW0"/>
<comment type="similarity">
    <text evidence="2">Belongs to the KHG/KDPG aldolase family.</text>
</comment>
<dbReference type="NCBIfam" id="NF006600">
    <property type="entry name" value="PRK09140.1"/>
    <property type="match status" value="1"/>
</dbReference>
<comment type="pathway">
    <text evidence="1">Carbohydrate acid metabolism.</text>
</comment>
<dbReference type="InterPro" id="IPR013785">
    <property type="entry name" value="Aldolase_TIM"/>
</dbReference>
<dbReference type="Proteomes" id="UP000655523">
    <property type="component" value="Unassembled WGS sequence"/>
</dbReference>
<dbReference type="RefSeq" id="WP_172164127.1">
    <property type="nucleotide sequence ID" value="NZ_WOEZ01000056.1"/>
</dbReference>
<keyword evidence="5" id="KW-0119">Carbohydrate metabolism</keyword>
<dbReference type="Pfam" id="PF01081">
    <property type="entry name" value="Aldolase"/>
    <property type="match status" value="1"/>
</dbReference>
<comment type="subunit">
    <text evidence="3">Homotrimer.</text>
</comment>
<proteinExistence type="inferred from homology"/>
<keyword evidence="4 6" id="KW-0456">Lyase</keyword>
<organism evidence="6 7">
    <name type="scientific">Paraburkholderia elongata</name>
    <dbReference type="NCBI Taxonomy" id="2675747"/>
    <lineage>
        <taxon>Bacteria</taxon>
        <taxon>Pseudomonadati</taxon>
        <taxon>Pseudomonadota</taxon>
        <taxon>Betaproteobacteria</taxon>
        <taxon>Burkholderiales</taxon>
        <taxon>Burkholderiaceae</taxon>
        <taxon>Paraburkholderia</taxon>
    </lineage>
</organism>
<dbReference type="PANTHER" id="PTHR30246">
    <property type="entry name" value="2-KETO-3-DEOXY-6-PHOSPHOGLUCONATE ALDOLASE"/>
    <property type="match status" value="1"/>
</dbReference>
<evidence type="ECO:0000256" key="3">
    <source>
        <dbReference type="ARBA" id="ARBA00011233"/>
    </source>
</evidence>
<dbReference type="GO" id="GO:0008674">
    <property type="term" value="F:2-dehydro-3-deoxy-6-phosphogalactonate aldolase activity"/>
    <property type="evidence" value="ECO:0007669"/>
    <property type="project" value="UniProtKB-EC"/>
</dbReference>
<gene>
    <name evidence="6" type="ORF">GNZ13_12170</name>
</gene>
<evidence type="ECO:0000313" key="7">
    <source>
        <dbReference type="Proteomes" id="UP000655523"/>
    </source>
</evidence>
<dbReference type="SUPFAM" id="SSF51569">
    <property type="entry name" value="Aldolase"/>
    <property type="match status" value="1"/>
</dbReference>
<protein>
    <submittedName>
        <fullName evidence="6">2-dehydro-3-deoxy-6-phosphogalactonate aldolase</fullName>
        <ecNumber evidence="6">4.1.2.21</ecNumber>
    </submittedName>
</protein>
<dbReference type="PANTHER" id="PTHR30246:SF1">
    <property type="entry name" value="2-DEHYDRO-3-DEOXY-6-PHOSPHOGALACTONATE ALDOLASE-RELATED"/>
    <property type="match status" value="1"/>
</dbReference>
<comment type="caution">
    <text evidence="6">The sequence shown here is derived from an EMBL/GenBank/DDBJ whole genome shotgun (WGS) entry which is preliminary data.</text>
</comment>
<evidence type="ECO:0000256" key="4">
    <source>
        <dbReference type="ARBA" id="ARBA00023239"/>
    </source>
</evidence>
<dbReference type="EMBL" id="WOEZ01000056">
    <property type="protein sequence ID" value="NPT55336.1"/>
    <property type="molecule type" value="Genomic_DNA"/>
</dbReference>
<accession>A0A972NLW0</accession>
<reference evidence="6 7" key="1">
    <citation type="submission" date="2019-11" db="EMBL/GenBank/DDBJ databases">
        <title>Metabolism of dissolved organic matter in forest soils.</title>
        <authorList>
            <person name="Cyle K.T."/>
            <person name="Wilhelm R.C."/>
            <person name="Martinez C.E."/>
        </authorList>
    </citation>
    <scope>NUCLEOTIDE SEQUENCE [LARGE SCALE GENOMIC DNA]</scope>
    <source>
        <strain evidence="6 7">5N</strain>
    </source>
</reference>
<evidence type="ECO:0000256" key="1">
    <source>
        <dbReference type="ARBA" id="ARBA00004761"/>
    </source>
</evidence>